<reference evidence="5" key="2">
    <citation type="submission" date="2021-05" db="UniProtKB">
        <authorList>
            <consortium name="EnsemblPlants"/>
        </authorList>
    </citation>
    <scope>IDENTIFICATION</scope>
    <source>
        <strain evidence="5">subsp. malaccensis</strain>
    </source>
</reference>
<evidence type="ECO:0000313" key="6">
    <source>
        <dbReference type="Proteomes" id="UP000012960"/>
    </source>
</evidence>
<dbReference type="InterPro" id="IPR023393">
    <property type="entry name" value="START-like_dom_sf"/>
</dbReference>
<dbReference type="Proteomes" id="UP000012960">
    <property type="component" value="Unplaced"/>
</dbReference>
<reference evidence="4" key="1">
    <citation type="submission" date="2021-03" db="EMBL/GenBank/DDBJ databases">
        <authorList>
            <consortium name="Genoscope - CEA"/>
            <person name="William W."/>
        </authorList>
    </citation>
    <scope>NUCLEOTIDE SEQUENCE</scope>
    <source>
        <strain evidence="4">Doubled-haploid Pahang</strain>
    </source>
</reference>
<dbReference type="SUPFAM" id="SSF55961">
    <property type="entry name" value="Bet v1-like"/>
    <property type="match status" value="1"/>
</dbReference>
<evidence type="ECO:0000256" key="1">
    <source>
        <dbReference type="ARBA" id="ARBA00009744"/>
    </source>
</evidence>
<keyword evidence="6" id="KW-1185">Reference proteome</keyword>
<dbReference type="GO" id="GO:0006952">
    <property type="term" value="P:defense response"/>
    <property type="evidence" value="ECO:0007669"/>
    <property type="project" value="InterPro"/>
</dbReference>
<dbReference type="CDD" id="cd07816">
    <property type="entry name" value="Bet_v1-like"/>
    <property type="match status" value="1"/>
</dbReference>
<comment type="similarity">
    <text evidence="1">Belongs to the BetVI family.</text>
</comment>
<dbReference type="Gene3D" id="3.30.530.20">
    <property type="match status" value="1"/>
</dbReference>
<dbReference type="InterPro" id="IPR000916">
    <property type="entry name" value="Bet_v_I/MLP"/>
</dbReference>
<dbReference type="GO" id="GO:0009820">
    <property type="term" value="P:alkaloid metabolic process"/>
    <property type="evidence" value="ECO:0007669"/>
    <property type="project" value="UniProtKB-KW"/>
</dbReference>
<dbReference type="InParanoid" id="A0A804IWY5"/>
<evidence type="ECO:0000313" key="4">
    <source>
        <dbReference type="EMBL" id="CAG1844197.1"/>
    </source>
</evidence>
<feature type="domain" description="Bet v I/Major latex protein" evidence="3">
    <location>
        <begin position="44"/>
        <end position="200"/>
    </location>
</feature>
<proteinExistence type="inferred from homology"/>
<dbReference type="Gramene" id="Ma04_t33910.1">
    <property type="protein sequence ID" value="Ma04_p33910.1"/>
    <property type="gene ID" value="Ma04_g33910"/>
</dbReference>
<keyword evidence="2" id="KW-0017">Alkaloid metabolism</keyword>
<name>A0A804IWY5_MUSAM</name>
<sequence>MGNAGFVELLPRRFQSNGGYPDKGLFIHLSVSQTRAGRRRRRRAMKGTLCHELEVGLPAGQVWEVYGTLRLAQLVVELVPNVIQKVDIVEGDGGVGTVLHLTFPTGTSGGPQFYKEKFVKIDDENRLKEAIVVEGGYLEMGFLSFLVRFEIIDKEEGVSSIIKSTIEYEVDEEHAGNASLVTTAAVAAIAEGVSGYLMKEKSGASN</sequence>
<evidence type="ECO:0000256" key="2">
    <source>
        <dbReference type="ARBA" id="ARBA00022589"/>
    </source>
</evidence>
<dbReference type="PANTHER" id="PTHR31213">
    <property type="entry name" value="OS08G0374000 PROTEIN-RELATED"/>
    <property type="match status" value="1"/>
</dbReference>
<dbReference type="InterPro" id="IPR050279">
    <property type="entry name" value="Plant_def-hormone_signal"/>
</dbReference>
<dbReference type="SMART" id="SM01037">
    <property type="entry name" value="Bet_v_1"/>
    <property type="match status" value="1"/>
</dbReference>
<dbReference type="FunCoup" id="A0A804IWY5">
    <property type="interactions" value="999"/>
</dbReference>
<dbReference type="Pfam" id="PF00407">
    <property type="entry name" value="Bet_v_1"/>
    <property type="match status" value="1"/>
</dbReference>
<dbReference type="FunFam" id="3.30.530.20:FF:000033">
    <property type="entry name" value="S-norcoclaurine synthase"/>
    <property type="match status" value="1"/>
</dbReference>
<evidence type="ECO:0000313" key="5">
    <source>
        <dbReference type="EnsemblPlants" id="Ma04_p33910.1"/>
    </source>
</evidence>
<accession>A0A804IWY5</accession>
<dbReference type="EMBL" id="HG996469">
    <property type="protein sequence ID" value="CAG1844197.1"/>
    <property type="molecule type" value="Genomic_DNA"/>
</dbReference>
<dbReference type="EnsemblPlants" id="Ma04_t33910.1">
    <property type="protein sequence ID" value="Ma04_p33910.1"/>
    <property type="gene ID" value="Ma04_g33910"/>
</dbReference>
<organism evidence="5 6">
    <name type="scientific">Musa acuminata subsp. malaccensis</name>
    <name type="common">Wild banana</name>
    <name type="synonym">Musa malaccensis</name>
    <dbReference type="NCBI Taxonomy" id="214687"/>
    <lineage>
        <taxon>Eukaryota</taxon>
        <taxon>Viridiplantae</taxon>
        <taxon>Streptophyta</taxon>
        <taxon>Embryophyta</taxon>
        <taxon>Tracheophyta</taxon>
        <taxon>Spermatophyta</taxon>
        <taxon>Magnoliopsida</taxon>
        <taxon>Liliopsida</taxon>
        <taxon>Zingiberales</taxon>
        <taxon>Musaceae</taxon>
        <taxon>Musa</taxon>
    </lineage>
</organism>
<dbReference type="OMA" id="CIKEVLV"/>
<evidence type="ECO:0000259" key="3">
    <source>
        <dbReference type="SMART" id="SM01037"/>
    </source>
</evidence>
<dbReference type="OrthoDB" id="1879545at2759"/>
<dbReference type="AlphaFoldDB" id="A0A804IWY5"/>
<dbReference type="PANTHER" id="PTHR31213:SF19">
    <property type="entry name" value="BET V I_MAJOR LATEX PROTEIN DOMAIN-CONTAINING PROTEIN"/>
    <property type="match status" value="1"/>
</dbReference>
<protein>
    <submittedName>
        <fullName evidence="4">(wild Malaysian banana) hypothetical protein</fullName>
    </submittedName>
</protein>
<gene>
    <name evidence="4" type="ORF">GSMUA_139920.1</name>
</gene>